<organism evidence="2">
    <name type="scientific">Tanacetum cinerariifolium</name>
    <name type="common">Dalmatian daisy</name>
    <name type="synonym">Chrysanthemum cinerariifolium</name>
    <dbReference type="NCBI Taxonomy" id="118510"/>
    <lineage>
        <taxon>Eukaryota</taxon>
        <taxon>Viridiplantae</taxon>
        <taxon>Streptophyta</taxon>
        <taxon>Embryophyta</taxon>
        <taxon>Tracheophyta</taxon>
        <taxon>Spermatophyta</taxon>
        <taxon>Magnoliopsida</taxon>
        <taxon>eudicotyledons</taxon>
        <taxon>Gunneridae</taxon>
        <taxon>Pentapetalae</taxon>
        <taxon>asterids</taxon>
        <taxon>campanulids</taxon>
        <taxon>Asterales</taxon>
        <taxon>Asteraceae</taxon>
        <taxon>Asteroideae</taxon>
        <taxon>Anthemideae</taxon>
        <taxon>Anthemidinae</taxon>
        <taxon>Tanacetum</taxon>
    </lineage>
</organism>
<feature type="non-terminal residue" evidence="2">
    <location>
        <position position="1"/>
    </location>
</feature>
<feature type="non-terminal residue" evidence="2">
    <location>
        <position position="82"/>
    </location>
</feature>
<accession>A0A699XI37</accession>
<dbReference type="EMBL" id="BKCJ011864990">
    <property type="protein sequence ID" value="GFD59439.1"/>
    <property type="molecule type" value="Genomic_DNA"/>
</dbReference>
<feature type="compositionally biased region" description="Basic residues" evidence="1">
    <location>
        <begin position="33"/>
        <end position="48"/>
    </location>
</feature>
<dbReference type="AlphaFoldDB" id="A0A699XI37"/>
<gene>
    <name evidence="2" type="ORF">Tci_931408</name>
</gene>
<protein>
    <submittedName>
        <fullName evidence="2">Uncharacterized protein</fullName>
    </submittedName>
</protein>
<reference evidence="2" key="1">
    <citation type="journal article" date="2019" name="Sci. Rep.">
        <title>Draft genome of Tanacetum cinerariifolium, the natural source of mosquito coil.</title>
        <authorList>
            <person name="Yamashiro T."/>
            <person name="Shiraishi A."/>
            <person name="Satake H."/>
            <person name="Nakayama K."/>
        </authorList>
    </citation>
    <scope>NUCLEOTIDE SEQUENCE</scope>
</reference>
<evidence type="ECO:0000313" key="2">
    <source>
        <dbReference type="EMBL" id="GFD59439.1"/>
    </source>
</evidence>
<name>A0A699XI37_TANCI</name>
<evidence type="ECO:0000256" key="1">
    <source>
        <dbReference type="SAM" id="MobiDB-lite"/>
    </source>
</evidence>
<sequence length="82" mass="9028">PVSSTQPEPTSAPAKPQGKKRKLTTKVSDRPSKAIKSRHSFVSKKRKPISTLRSVDESVAEDVSKKEPQVGDEEADMQRALE</sequence>
<comment type="caution">
    <text evidence="2">The sequence shown here is derived from an EMBL/GenBank/DDBJ whole genome shotgun (WGS) entry which is preliminary data.</text>
</comment>
<feature type="region of interest" description="Disordered" evidence="1">
    <location>
        <begin position="1"/>
        <end position="82"/>
    </location>
</feature>
<proteinExistence type="predicted"/>